<protein>
    <submittedName>
        <fullName evidence="8">Citrate transporter</fullName>
    </submittedName>
</protein>
<feature type="transmembrane region" description="Helical" evidence="6">
    <location>
        <begin position="172"/>
        <end position="189"/>
    </location>
</feature>
<feature type="domain" description="Citrate transporter-like" evidence="7">
    <location>
        <begin position="88"/>
        <end position="449"/>
    </location>
</feature>
<comment type="subcellular location">
    <subcellularLocation>
        <location evidence="1">Membrane</location>
        <topology evidence="1">Multi-pass membrane protein</topology>
    </subcellularLocation>
</comment>
<evidence type="ECO:0000256" key="2">
    <source>
        <dbReference type="ARBA" id="ARBA00022448"/>
    </source>
</evidence>
<organism evidence="8">
    <name type="scientific">Thermogladius calderae</name>
    <dbReference type="NCBI Taxonomy" id="1200300"/>
    <lineage>
        <taxon>Archaea</taxon>
        <taxon>Thermoproteota</taxon>
        <taxon>Thermoprotei</taxon>
        <taxon>Desulfurococcales</taxon>
        <taxon>Desulfurococcaceae</taxon>
        <taxon>Thermogladius</taxon>
    </lineage>
</organism>
<dbReference type="PANTHER" id="PTHR43568">
    <property type="entry name" value="P PROTEIN"/>
    <property type="match status" value="1"/>
</dbReference>
<feature type="transmembrane region" description="Helical" evidence="6">
    <location>
        <begin position="87"/>
        <end position="104"/>
    </location>
</feature>
<dbReference type="PANTHER" id="PTHR43568:SF1">
    <property type="entry name" value="P PROTEIN"/>
    <property type="match status" value="1"/>
</dbReference>
<dbReference type="GO" id="GO:0055085">
    <property type="term" value="P:transmembrane transport"/>
    <property type="evidence" value="ECO:0007669"/>
    <property type="project" value="InterPro"/>
</dbReference>
<keyword evidence="5 6" id="KW-0472">Membrane</keyword>
<dbReference type="AlphaFoldDB" id="A0A7J3XZN0"/>
<dbReference type="GO" id="GO:0016020">
    <property type="term" value="C:membrane"/>
    <property type="evidence" value="ECO:0007669"/>
    <property type="project" value="UniProtKB-SubCell"/>
</dbReference>
<dbReference type="InterPro" id="IPR004680">
    <property type="entry name" value="Cit_transptr-like_dom"/>
</dbReference>
<keyword evidence="2" id="KW-0813">Transport</keyword>
<dbReference type="InterPro" id="IPR051475">
    <property type="entry name" value="Diverse_Ion_Transporter"/>
</dbReference>
<evidence type="ECO:0000256" key="6">
    <source>
        <dbReference type="SAM" id="Phobius"/>
    </source>
</evidence>
<feature type="transmembrane region" description="Helical" evidence="6">
    <location>
        <begin position="294"/>
        <end position="314"/>
    </location>
</feature>
<evidence type="ECO:0000313" key="8">
    <source>
        <dbReference type="EMBL" id="HHP68013.1"/>
    </source>
</evidence>
<evidence type="ECO:0000256" key="4">
    <source>
        <dbReference type="ARBA" id="ARBA00022989"/>
    </source>
</evidence>
<feature type="transmembrane region" description="Helical" evidence="6">
    <location>
        <begin position="229"/>
        <end position="254"/>
    </location>
</feature>
<feature type="transmembrane region" description="Helical" evidence="6">
    <location>
        <begin position="12"/>
        <end position="32"/>
    </location>
</feature>
<sequence length="508" mass="55111">MVAMDNARKSILVSIIILAVSFAVMYLIRIPYNGVGESIIDAWCNLRGGCGSPLLINSTRSIIEQGASLGFFLVVIALTVISMEYRYYAALLGVSAIVFLGVMSPQLMVGSVEWDLILFLIGSMVLAYILTAMRVFEYLAIKVLEASRGRPVLLVTFLSLLSWFLAMAVGEVTSITYVLMLVFDIYRITRYDVKPLIILSVLATNTGSVALPVGNPIGVYLAFTANLSITSFIIKALPLSLFTLGLLIALFSMVERKYLSELKQRANIEKATKMATSFYTSLSHADYSRIKEGLAILISFLFLVGISDHLSRLISLLGGLVVDPHSLLAFIPYLLIIVSGLIFGVSRMGEALEKGVEWPSIIFFIALFMLGYSLSWSGTASKLAYLTVLMSSWGGAISFQFLSTVILVLSAMLSSVLDNLSVIVALTPVAKTIVSMGGPTAVYWALLYGGVFGGNYTPIGSSANIIAVGLSEKNRINIGWAEWLKIALLTTTTQIIVSIAWVLTVGSW</sequence>
<feature type="transmembrane region" description="Helical" evidence="6">
    <location>
        <begin position="483"/>
        <end position="503"/>
    </location>
</feature>
<feature type="transmembrane region" description="Helical" evidence="6">
    <location>
        <begin position="358"/>
        <end position="377"/>
    </location>
</feature>
<evidence type="ECO:0000256" key="5">
    <source>
        <dbReference type="ARBA" id="ARBA00023136"/>
    </source>
</evidence>
<keyword evidence="4 6" id="KW-1133">Transmembrane helix</keyword>
<feature type="transmembrane region" description="Helical" evidence="6">
    <location>
        <begin position="62"/>
        <end position="80"/>
    </location>
</feature>
<reference evidence="8" key="1">
    <citation type="journal article" date="2020" name="mSystems">
        <title>Genome- and Community-Level Interaction Insights into Carbon Utilization and Element Cycling Functions of Hydrothermarchaeota in Hydrothermal Sediment.</title>
        <authorList>
            <person name="Zhou Z."/>
            <person name="Liu Y."/>
            <person name="Xu W."/>
            <person name="Pan J."/>
            <person name="Luo Z.H."/>
            <person name="Li M."/>
        </authorList>
    </citation>
    <scope>NUCLEOTIDE SEQUENCE [LARGE SCALE GENOMIC DNA]</scope>
    <source>
        <strain evidence="8">SpSt-110</strain>
    </source>
</reference>
<feature type="transmembrane region" description="Helical" evidence="6">
    <location>
        <begin position="116"/>
        <end position="136"/>
    </location>
</feature>
<keyword evidence="3 6" id="KW-0812">Transmembrane</keyword>
<dbReference type="EMBL" id="DRYK01000055">
    <property type="protein sequence ID" value="HHP68013.1"/>
    <property type="molecule type" value="Genomic_DNA"/>
</dbReference>
<evidence type="ECO:0000256" key="3">
    <source>
        <dbReference type="ARBA" id="ARBA00022692"/>
    </source>
</evidence>
<feature type="transmembrane region" description="Helical" evidence="6">
    <location>
        <begin position="196"/>
        <end position="223"/>
    </location>
</feature>
<evidence type="ECO:0000256" key="1">
    <source>
        <dbReference type="ARBA" id="ARBA00004141"/>
    </source>
</evidence>
<proteinExistence type="predicted"/>
<feature type="transmembrane region" description="Helical" evidence="6">
    <location>
        <begin position="383"/>
        <end position="409"/>
    </location>
</feature>
<feature type="transmembrane region" description="Helical" evidence="6">
    <location>
        <begin position="326"/>
        <end position="346"/>
    </location>
</feature>
<feature type="transmembrane region" description="Helical" evidence="6">
    <location>
        <begin position="446"/>
        <end position="471"/>
    </location>
</feature>
<comment type="caution">
    <text evidence="8">The sequence shown here is derived from an EMBL/GenBank/DDBJ whole genome shotgun (WGS) entry which is preliminary data.</text>
</comment>
<feature type="transmembrane region" description="Helical" evidence="6">
    <location>
        <begin position="416"/>
        <end position="434"/>
    </location>
</feature>
<gene>
    <name evidence="8" type="ORF">ENM60_04420</name>
</gene>
<dbReference type="Pfam" id="PF03600">
    <property type="entry name" value="CitMHS"/>
    <property type="match status" value="1"/>
</dbReference>
<accession>A0A7J3XZN0</accession>
<name>A0A7J3XZN0_9CREN</name>
<evidence type="ECO:0000259" key="7">
    <source>
        <dbReference type="Pfam" id="PF03600"/>
    </source>
</evidence>